<protein>
    <submittedName>
        <fullName evidence="1">Uncharacterized protein</fullName>
    </submittedName>
</protein>
<accession>N6U9T0</accession>
<dbReference type="AlphaFoldDB" id="N6U9T0"/>
<reference evidence="1 2" key="1">
    <citation type="journal article" date="2012" name="BMC Genomics">
        <title>Genomic basis of broad host range and environmental adaptability of Rhizobium tropici CIAT 899 and Rhizobium sp. PRF 81 which are used in inoculants for common bean (Phaseolus vulgaris L.).</title>
        <authorList>
            <person name="Ormeno-Orrillo E."/>
            <person name="Menna P."/>
            <person name="Almeida L.G."/>
            <person name="Ollero F.J."/>
            <person name="Nicolas M.F."/>
            <person name="Pains Rodrigues E."/>
            <person name="Shigueyoshi Nakatani A."/>
            <person name="Silva Batista J.S."/>
            <person name="Oliveira Chueire L.M."/>
            <person name="Souza R.C."/>
            <person name="Ribeiro Vasconcelos A.T."/>
            <person name="Megias M."/>
            <person name="Hungria M."/>
            <person name="Martinez-Romero E."/>
        </authorList>
    </citation>
    <scope>NUCLEOTIDE SEQUENCE [LARGE SCALE GENOMIC DNA]</scope>
    <source>
        <strain evidence="1 2">PRF 81</strain>
    </source>
</reference>
<comment type="caution">
    <text evidence="1">The sequence shown here is derived from an EMBL/GenBank/DDBJ whole genome shotgun (WGS) entry which is preliminary data.</text>
</comment>
<keyword evidence="2" id="KW-1185">Reference proteome</keyword>
<sequence>MPITSSSISIAPRCITRRSNGRRRAAPVPAALPGNISRILPGGCASRSIGTDLQIGAANDKKPGFDRAFCRVLETHNLFKERHWVDRSRILADFEVQLRLADVAAHARRSKGLAALDLLPPGDAESIRMAVDRDRTVVMANENRVAEFLQAVAGIDDDAVLGSLDRRTLGNRDVDTVVAAAIDVGAIAGDDGAADRPAIFADAGRLGRIRLRIGLGGIVDRLARRSGGNLLRLCGIGRRVRTSSNFRRLLCNGFRHRRHARLDRDLLRFDGSRLDGIGGSDRAMRQGQRLADANAVAGLHAVRPLKLGNRHAAFLGNSCQRIAWLDDIAACTLRAWTLAVAGGELVRIGKASLRFAAHLIAGRERESVLLLRRLCRPGHLAALGKIGRFRGHLGGACGTCAIHGRNDDLLTGLGTSAIAQAVGAEDFLFRNTVAARQQRDVLTLMQRHARSIDRGPARRHLRRRSGCLDRARRQGIGGESRSIARTIIVARCGERLCQSFIFRPGDGPRTSSLGRCAGGRKFGALDRDRCRGCPSAGIGRIIASRRVRVGLRYRCALLRIILLAVSACLGNVGARHRISIRTIKTAPVDRTGRHIVRFAEEPAETGRV</sequence>
<dbReference type="Proteomes" id="UP000012429">
    <property type="component" value="Unassembled WGS sequence"/>
</dbReference>
<proteinExistence type="predicted"/>
<organism evidence="1 2">
    <name type="scientific">Rhizobium freirei PRF 81</name>
    <dbReference type="NCBI Taxonomy" id="363754"/>
    <lineage>
        <taxon>Bacteria</taxon>
        <taxon>Pseudomonadati</taxon>
        <taxon>Pseudomonadota</taxon>
        <taxon>Alphaproteobacteria</taxon>
        <taxon>Hyphomicrobiales</taxon>
        <taxon>Rhizobiaceae</taxon>
        <taxon>Rhizobium/Agrobacterium group</taxon>
        <taxon>Rhizobium</taxon>
    </lineage>
</organism>
<name>N6U9T0_9HYPH</name>
<gene>
    <name evidence="1" type="ORF">RHSP_14185</name>
</gene>
<evidence type="ECO:0000313" key="1">
    <source>
        <dbReference type="EMBL" id="ENN86963.1"/>
    </source>
</evidence>
<evidence type="ECO:0000313" key="2">
    <source>
        <dbReference type="Proteomes" id="UP000012429"/>
    </source>
</evidence>
<dbReference type="EMBL" id="AQHN01000061">
    <property type="protein sequence ID" value="ENN86963.1"/>
    <property type="molecule type" value="Genomic_DNA"/>
</dbReference>